<keyword evidence="6 14" id="KW-0540">Nuclease</keyword>
<comment type="caution">
    <text evidence="18">The sequence shown here is derived from an EMBL/GenBank/DDBJ whole genome shotgun (WGS) entry which is preliminary data.</text>
</comment>
<proteinExistence type="inferred from homology"/>
<dbReference type="GeneID" id="54779052"/>
<dbReference type="RefSeq" id="XP_034014718.1">
    <property type="nucleotide sequence ID" value="XM_034156812.1"/>
</dbReference>
<dbReference type="GO" id="GO:0006353">
    <property type="term" value="P:DNA-templated transcription termination"/>
    <property type="evidence" value="ECO:0007669"/>
    <property type="project" value="UniProtKB-KW"/>
</dbReference>
<keyword evidence="8 14" id="KW-0269">Exonuclease</keyword>
<dbReference type="Pfam" id="PF17846">
    <property type="entry name" value="XRN_M"/>
    <property type="match status" value="1"/>
</dbReference>
<comment type="similarity">
    <text evidence="2 14">Belongs to the 5'-3' exonuclease family. XRN2/RAT1 subfamily.</text>
</comment>
<dbReference type="Gene3D" id="1.25.40.1050">
    <property type="match status" value="1"/>
</dbReference>
<dbReference type="GO" id="GO:0004534">
    <property type="term" value="F:5'-3' RNA exonuclease activity"/>
    <property type="evidence" value="ECO:0007669"/>
    <property type="project" value="UniProtKB-UniRule"/>
</dbReference>
<dbReference type="Pfam" id="PF03159">
    <property type="entry name" value="XRN_N"/>
    <property type="match status" value="1"/>
</dbReference>
<dbReference type="Proteomes" id="UP000449547">
    <property type="component" value="Unassembled WGS sequence"/>
</dbReference>
<dbReference type="FunFam" id="1.25.40.1050:FF:000002">
    <property type="entry name" value="5'-3' exoribonuclease"/>
    <property type="match status" value="1"/>
</dbReference>
<dbReference type="PANTHER" id="PTHR12341">
    <property type="entry name" value="5'-&gt;3' EXORIBONUCLEASE"/>
    <property type="match status" value="1"/>
</dbReference>
<dbReference type="VEuPathDB" id="FungiDB:DIURU_000399"/>
<evidence type="ECO:0000256" key="11">
    <source>
        <dbReference type="ARBA" id="ARBA00023242"/>
    </source>
</evidence>
<evidence type="ECO:0000256" key="8">
    <source>
        <dbReference type="ARBA" id="ARBA00022839"/>
    </source>
</evidence>
<dbReference type="GO" id="GO:0000956">
    <property type="term" value="P:nuclear-transcribed mRNA catabolic process"/>
    <property type="evidence" value="ECO:0007669"/>
    <property type="project" value="TreeGrafter"/>
</dbReference>
<feature type="region of interest" description="Disordered" evidence="15">
    <location>
        <begin position="952"/>
        <end position="1019"/>
    </location>
</feature>
<dbReference type="InterPro" id="IPR041412">
    <property type="entry name" value="Xrn1_helical"/>
</dbReference>
<dbReference type="EC" id="3.1.13.-" evidence="14"/>
<keyword evidence="3" id="KW-0806">Transcription termination</keyword>
<dbReference type="PIRSF" id="PIRSF037239">
    <property type="entry name" value="Exonuclease_Xrn2"/>
    <property type="match status" value="1"/>
</dbReference>
<dbReference type="PANTHER" id="PTHR12341:SF41">
    <property type="entry name" value="5'-3' EXORIBONUCLEASE 2"/>
    <property type="match status" value="1"/>
</dbReference>
<dbReference type="InterPro" id="IPR004859">
    <property type="entry name" value="Xrn1_N"/>
</dbReference>
<feature type="region of interest" description="Disordered" evidence="15">
    <location>
        <begin position="487"/>
        <end position="542"/>
    </location>
</feature>
<comment type="subunit">
    <text evidence="13">Interacts with RAI1; the interaction is direct, stabilizes RAT1 protein structure and may stimulate its exoribonuclease activity. The interaction also stimulates RAI1 pyrophosphohydrolase activity, probably by recruiting it to mRNA substrates.</text>
</comment>
<protein>
    <recommendedName>
        <fullName evidence="14">5'-3' exoribonuclease</fullName>
        <ecNumber evidence="14">3.1.13.-</ecNumber>
    </recommendedName>
</protein>
<reference evidence="18 19" key="1">
    <citation type="submission" date="2019-07" db="EMBL/GenBank/DDBJ databases">
        <title>Genome assembly of two rare yeast pathogens: Diutina rugosa and Trichomonascus ciferrii.</title>
        <authorList>
            <person name="Mixao V."/>
            <person name="Saus E."/>
            <person name="Hansen A."/>
            <person name="Lass-Flor C."/>
            <person name="Gabaldon T."/>
        </authorList>
    </citation>
    <scope>NUCLEOTIDE SEQUENCE [LARGE SCALE GENOMIC DNA]</scope>
    <source>
        <strain evidence="18 19">CBS 613</strain>
    </source>
</reference>
<organism evidence="18 19">
    <name type="scientific">Diutina rugosa</name>
    <name type="common">Yeast</name>
    <name type="synonym">Candida rugosa</name>
    <dbReference type="NCBI Taxonomy" id="5481"/>
    <lineage>
        <taxon>Eukaryota</taxon>
        <taxon>Fungi</taxon>
        <taxon>Dikarya</taxon>
        <taxon>Ascomycota</taxon>
        <taxon>Saccharomycotina</taxon>
        <taxon>Pichiomycetes</taxon>
        <taxon>Debaryomycetaceae</taxon>
        <taxon>Diutina</taxon>
    </lineage>
</organism>
<evidence type="ECO:0000256" key="3">
    <source>
        <dbReference type="ARBA" id="ARBA00022472"/>
    </source>
</evidence>
<evidence type="ECO:0000256" key="7">
    <source>
        <dbReference type="ARBA" id="ARBA00022801"/>
    </source>
</evidence>
<evidence type="ECO:0000256" key="4">
    <source>
        <dbReference type="ARBA" id="ARBA00022552"/>
    </source>
</evidence>
<gene>
    <name evidence="18" type="ORF">DIURU_000399</name>
</gene>
<evidence type="ECO:0000256" key="6">
    <source>
        <dbReference type="ARBA" id="ARBA00022722"/>
    </source>
</evidence>
<evidence type="ECO:0000256" key="9">
    <source>
        <dbReference type="ARBA" id="ARBA00023015"/>
    </source>
</evidence>
<evidence type="ECO:0000256" key="12">
    <source>
        <dbReference type="ARBA" id="ARBA00046137"/>
    </source>
</evidence>
<comment type="subcellular location">
    <subcellularLocation>
        <location evidence="1">Nucleus</location>
    </subcellularLocation>
</comment>
<evidence type="ECO:0000313" key="19">
    <source>
        <dbReference type="Proteomes" id="UP000449547"/>
    </source>
</evidence>
<feature type="compositionally biased region" description="Gly residues" evidence="15">
    <location>
        <begin position="952"/>
        <end position="966"/>
    </location>
</feature>
<feature type="compositionally biased region" description="Low complexity" evidence="15">
    <location>
        <begin position="967"/>
        <end position="980"/>
    </location>
</feature>
<feature type="compositionally biased region" description="Basic and acidic residues" evidence="15">
    <location>
        <begin position="520"/>
        <end position="530"/>
    </location>
</feature>
<evidence type="ECO:0000256" key="14">
    <source>
        <dbReference type="PIRNR" id="PIRNR037239"/>
    </source>
</evidence>
<keyword evidence="9" id="KW-0805">Transcription regulation</keyword>
<dbReference type="GO" id="GO:0005634">
    <property type="term" value="C:nucleus"/>
    <property type="evidence" value="ECO:0007669"/>
    <property type="project" value="UniProtKB-SubCell"/>
</dbReference>
<dbReference type="EMBL" id="SWFT01000019">
    <property type="protein sequence ID" value="KAA8907712.1"/>
    <property type="molecule type" value="Genomic_DNA"/>
</dbReference>
<dbReference type="Gene3D" id="3.40.50.12390">
    <property type="match status" value="1"/>
</dbReference>
<evidence type="ECO:0000313" key="18">
    <source>
        <dbReference type="EMBL" id="KAA8907712.1"/>
    </source>
</evidence>
<evidence type="ECO:0000256" key="10">
    <source>
        <dbReference type="ARBA" id="ARBA00023163"/>
    </source>
</evidence>
<evidence type="ECO:0000256" key="2">
    <source>
        <dbReference type="ARBA" id="ARBA00006994"/>
    </source>
</evidence>
<accession>A0A642UYB7</accession>
<dbReference type="CDD" id="cd18673">
    <property type="entry name" value="PIN_XRN1-2-like"/>
    <property type="match status" value="1"/>
</dbReference>
<keyword evidence="11" id="KW-0539">Nucleus</keyword>
<feature type="domain" description="Xrn1 helical" evidence="17">
    <location>
        <begin position="309"/>
        <end position="820"/>
    </location>
</feature>
<evidence type="ECO:0000256" key="5">
    <source>
        <dbReference type="ARBA" id="ARBA00022664"/>
    </source>
</evidence>
<evidence type="ECO:0000259" key="16">
    <source>
        <dbReference type="Pfam" id="PF03159"/>
    </source>
</evidence>
<dbReference type="OMA" id="WVALYYY"/>
<dbReference type="InterPro" id="IPR027073">
    <property type="entry name" value="5_3_exoribonuclease"/>
</dbReference>
<sequence>MGVPALFRWLSRKYPKIISPVVEEDVDVEFGKGNYADPNPNGEIDNLYLDMNGIVHPCSHPEHKPPPETEDEMFLDIFEYTDRVLMMARPRKVLMIAVDGVAPRAKMNQQRARRFRSAMDAKLKDEEKQREIADREARGEIIDQAVKKKSWDSNAITPGTPFMDRLAQALRYWVAYKLSSDPGWKDLQVIISDATVPGEGEHKLMSFIRSQRSDPSYDPNTKHCIYGLDADLIFLGLATHEPHFRVIREDVFADRGRQLGTKDQLSMSDADKQALQEKDKKKPFVWLHVNVLREYLEVELYNPQLPFPFDLERAIDDWVFMCFFVGNDFLPHLPSLDVRDNGIDILVNQWKRVLPRLKGYITCDGTLNLAAVETLMQSVTYKEDEIFRRRFEQEQRREEGFKRRKAREEEEKALRKQYMSTVSKGKEKAPLEAQTNMPLMSTSGELVDGFAQLSNKDIVHNQGTITKANMGNAEAAAALKSLLDRKAAGETEDATPAETPTEAGDTETEATETATESEAGEARGTKRQLEQDSDDDDPNADKVRLYEAGYRKRYYEEKFGCTTDEEIEETRKSVVRSYLEGISWVLLYYYQGCPSWNWYYPYHYAPFAADFHDIADIVGPEGIVFIQGEPFRPFEQLMSVLPAASGHNLPEVFRGLMSEPESEIIDFYPEEFQIDMNGAKMSWQGIALLPFIDEVRLLKAVQSVYPQLTDDETNRNTNKEAVLFVSPHNKNYKKFVESLYNNDEKQVSFPYYRSHLAGTVWKNHHTLSGTLAFPLAEGNMPDISHTEFFQAFYSFPPKKKGKSMLLNGYITHNKALTQEDKDALIYNERGGPGRYSRFSAPKESDYVNTGPMGDKFYMTYSMYRGGYRAMLNQLENKPQGGDQGHQRQSATYRGSGPGRGRGGYRGRGGGGGGYRGGRGGYQEGGYQGGGYQGGGYQGGGYQGGNRGGYQGGNRGGYQGGNRGGYQSGYNNNYNNNNQGYNQGGHQGYSSGYSNNNNNNQSSSHSSSRGYNDINDRYQR</sequence>
<feature type="compositionally biased region" description="Gly residues" evidence="15">
    <location>
        <begin position="895"/>
        <end position="916"/>
    </location>
</feature>
<keyword evidence="4" id="KW-0698">rRNA processing</keyword>
<evidence type="ECO:0000259" key="17">
    <source>
        <dbReference type="Pfam" id="PF17846"/>
    </source>
</evidence>
<feature type="domain" description="Xrn1 N-terminal" evidence="16">
    <location>
        <begin position="1"/>
        <end position="250"/>
    </location>
</feature>
<keyword evidence="19" id="KW-1185">Reference proteome</keyword>
<keyword evidence="10" id="KW-0804">Transcription</keyword>
<dbReference type="FunFam" id="3.40.50.12390:FF:000003">
    <property type="entry name" value="5'-3' exoribonuclease"/>
    <property type="match status" value="1"/>
</dbReference>
<keyword evidence="7 14" id="KW-0378">Hydrolase</keyword>
<dbReference type="AlphaFoldDB" id="A0A642UYB7"/>
<keyword evidence="5 14" id="KW-0507">mRNA processing</keyword>
<comment type="function">
    <text evidence="14">Possesses 5'-&gt;3' exoribonuclease activity. May promote termination of transcription by RNA polymerase II.</text>
</comment>
<evidence type="ECO:0000256" key="1">
    <source>
        <dbReference type="ARBA" id="ARBA00004123"/>
    </source>
</evidence>
<evidence type="ECO:0000256" key="15">
    <source>
        <dbReference type="SAM" id="MobiDB-lite"/>
    </source>
</evidence>
<evidence type="ECO:0000256" key="13">
    <source>
        <dbReference type="ARBA" id="ARBA00046943"/>
    </source>
</evidence>
<feature type="compositionally biased region" description="Low complexity" evidence="15">
    <location>
        <begin position="987"/>
        <end position="1011"/>
    </location>
</feature>
<dbReference type="FunFam" id="3.40.50.12390:FF:000005">
    <property type="entry name" value="5'-3' exoribonuclease 2"/>
    <property type="match status" value="1"/>
</dbReference>
<feature type="region of interest" description="Disordered" evidence="15">
    <location>
        <begin position="874"/>
        <end position="916"/>
    </location>
</feature>
<dbReference type="InterPro" id="IPR017151">
    <property type="entry name" value="Xrn2/3/4"/>
</dbReference>
<dbReference type="OrthoDB" id="28245at2759"/>
<name>A0A642UYB7_DIURU</name>
<comment type="function">
    <text evidence="12">Possesses 5'-&gt;3' exoribonuclease activity. Required for the processing of nuclear mRNA and rRNA precursors. May promote the termination of transcription by RNA polymerase II. Essential for vegetative cell growth and chromosome segregation.</text>
</comment>
<dbReference type="GO" id="GO:0003723">
    <property type="term" value="F:RNA binding"/>
    <property type="evidence" value="ECO:0007669"/>
    <property type="project" value="TreeGrafter"/>
</dbReference>
<dbReference type="GO" id="GO:0006397">
    <property type="term" value="P:mRNA processing"/>
    <property type="evidence" value="ECO:0007669"/>
    <property type="project" value="UniProtKB-UniRule"/>
</dbReference>
<dbReference type="GO" id="GO:0006364">
    <property type="term" value="P:rRNA processing"/>
    <property type="evidence" value="ECO:0007669"/>
    <property type="project" value="UniProtKB-KW"/>
</dbReference>